<accession>A0AAF0Z7V5</accession>
<dbReference type="InterPro" id="IPR010982">
    <property type="entry name" value="Lambda_DNA-bd_dom_sf"/>
</dbReference>
<dbReference type="PROSITE" id="PS50943">
    <property type="entry name" value="HTH_CROC1"/>
    <property type="match status" value="1"/>
</dbReference>
<dbReference type="Pfam" id="PF13443">
    <property type="entry name" value="HTH_26"/>
    <property type="match status" value="1"/>
</dbReference>
<feature type="domain" description="HTH cro/C1-type" evidence="2">
    <location>
        <begin position="8"/>
        <end position="67"/>
    </location>
</feature>
<proteinExistence type="predicted"/>
<sequence>MHALQRLLRDGLARRGWNQSDLARESGLSKQVVSKLLREGRAPVARLLRDTTVEGLARALQVDVGVVRAAIAEEMGLPGSEVQVVYDARGVADDDLIRELARRLGATSAARSAEDGGPRLSLVLAAPVATSIEPEGSDAPTSTSETETVTWAARTGEPDQPPGLVDGSADQLPGGRVQDDPESPDPV</sequence>
<evidence type="ECO:0000313" key="3">
    <source>
        <dbReference type="EMBL" id="WPF83844.1"/>
    </source>
</evidence>
<dbReference type="Proteomes" id="UP001304340">
    <property type="component" value="Chromosome"/>
</dbReference>
<evidence type="ECO:0000256" key="1">
    <source>
        <dbReference type="SAM" id="MobiDB-lite"/>
    </source>
</evidence>
<evidence type="ECO:0000313" key="4">
    <source>
        <dbReference type="Proteomes" id="UP001304340"/>
    </source>
</evidence>
<dbReference type="AlphaFoldDB" id="A0AAF0Z7V5"/>
<dbReference type="EMBL" id="CP138359">
    <property type="protein sequence ID" value="WPF83844.1"/>
    <property type="molecule type" value="Genomic_DNA"/>
</dbReference>
<dbReference type="KEGG" id="sbil:SANBI_001546"/>
<protein>
    <submittedName>
        <fullName evidence="3">Helix-turn-helix transcriptional regulator</fullName>
    </submittedName>
</protein>
<reference evidence="4" key="1">
    <citation type="submission" date="2023-11" db="EMBL/GenBank/DDBJ databases">
        <authorList>
            <person name="Helweg L.P."/>
            <person name="Kiel A."/>
            <person name="Hitz F."/>
            <person name="Ruckert-Reed C."/>
            <person name="Busche T."/>
            <person name="Kaltschmidt B."/>
            <person name="Kaltschmidt C."/>
        </authorList>
    </citation>
    <scope>NUCLEOTIDE SEQUENCE [LARGE SCALE GENOMIC DNA]</scope>
    <source>
        <strain evidence="4">4.1</strain>
    </source>
</reference>
<dbReference type="GO" id="GO:0003677">
    <property type="term" value="F:DNA binding"/>
    <property type="evidence" value="ECO:0007669"/>
    <property type="project" value="InterPro"/>
</dbReference>
<dbReference type="Gene3D" id="1.10.260.40">
    <property type="entry name" value="lambda repressor-like DNA-binding domains"/>
    <property type="match status" value="1"/>
</dbReference>
<dbReference type="SUPFAM" id="SSF47413">
    <property type="entry name" value="lambda repressor-like DNA-binding domains"/>
    <property type="match status" value="1"/>
</dbReference>
<dbReference type="CDD" id="cd00093">
    <property type="entry name" value="HTH_XRE"/>
    <property type="match status" value="1"/>
</dbReference>
<evidence type="ECO:0000259" key="2">
    <source>
        <dbReference type="PROSITE" id="PS50943"/>
    </source>
</evidence>
<feature type="region of interest" description="Disordered" evidence="1">
    <location>
        <begin position="132"/>
        <end position="187"/>
    </location>
</feature>
<feature type="compositionally biased region" description="Polar residues" evidence="1">
    <location>
        <begin position="139"/>
        <end position="149"/>
    </location>
</feature>
<keyword evidence="4" id="KW-1185">Reference proteome</keyword>
<name>A0AAF0Z7V5_9MICO</name>
<dbReference type="SMART" id="SM00530">
    <property type="entry name" value="HTH_XRE"/>
    <property type="match status" value="1"/>
</dbReference>
<dbReference type="RefSeq" id="WP_319160522.1">
    <property type="nucleotide sequence ID" value="NZ_CP138359.1"/>
</dbReference>
<gene>
    <name evidence="3" type="ORF">SANBI_001546</name>
</gene>
<dbReference type="InterPro" id="IPR001387">
    <property type="entry name" value="Cro/C1-type_HTH"/>
</dbReference>
<organism evidence="3 4">
    <name type="scientific">Sanguibacter biliveldensis</name>
    <dbReference type="NCBI Taxonomy" id="3030830"/>
    <lineage>
        <taxon>Bacteria</taxon>
        <taxon>Bacillati</taxon>
        <taxon>Actinomycetota</taxon>
        <taxon>Actinomycetes</taxon>
        <taxon>Micrococcales</taxon>
        <taxon>Sanguibacteraceae</taxon>
        <taxon>Sanguibacter</taxon>
    </lineage>
</organism>